<evidence type="ECO:0000313" key="2">
    <source>
        <dbReference type="EMBL" id="SQF97271.1"/>
    </source>
</evidence>
<dbReference type="SUPFAM" id="SSF56784">
    <property type="entry name" value="HAD-like"/>
    <property type="match status" value="1"/>
</dbReference>
<dbReference type="Pfam" id="PF00702">
    <property type="entry name" value="Hydrolase"/>
    <property type="match status" value="1"/>
</dbReference>
<dbReference type="PANTHER" id="PTHR43316">
    <property type="entry name" value="HYDROLASE, HALOACID DELAHOGENASE-RELATED"/>
    <property type="match status" value="1"/>
</dbReference>
<accession>A0A8B4IF41</accession>
<dbReference type="SFLD" id="SFLDG01129">
    <property type="entry name" value="C1.5:_HAD__Beta-PGM__Phosphata"/>
    <property type="match status" value="1"/>
</dbReference>
<dbReference type="EMBL" id="LS483372">
    <property type="protein sequence ID" value="SQF97271.1"/>
    <property type="molecule type" value="Genomic_DNA"/>
</dbReference>
<sequence length="203" mass="22316">MPVSAAIFDAFGTLIQINEGSHPFRKILKLGIEQGRRPQSTDAEQLLTLPMDLRQAADFFGILVDPSVMSRLESDLHNDLANIRAYPDGIVAVEALQDAGVKVVVCSNLAKPYAAAIENLYPKLDGYSYSFAVGAIKPSFDIYRHATQLVSAAPFETWMVGDSKRCDCEGPIAFGMHGFWLDRQGGGTYTSLHQFAEAIFRTR</sequence>
<dbReference type="SFLD" id="SFLDS00003">
    <property type="entry name" value="Haloacid_Dehalogenase"/>
    <property type="match status" value="1"/>
</dbReference>
<dbReference type="GeneID" id="61636008"/>
<evidence type="ECO:0000256" key="1">
    <source>
        <dbReference type="ARBA" id="ARBA00022801"/>
    </source>
</evidence>
<dbReference type="InterPro" id="IPR051540">
    <property type="entry name" value="S-2-haloacid_dehalogenase"/>
</dbReference>
<gene>
    <name evidence="2" type="ORF">NCTC10038_06114</name>
</gene>
<keyword evidence="1 2" id="KW-0378">Hydrolase</keyword>
<dbReference type="PANTHER" id="PTHR43316:SF3">
    <property type="entry name" value="HALOACID DEHALOGENASE, TYPE II (AFU_ORTHOLOGUE AFUA_2G07750)-RELATED"/>
    <property type="match status" value="1"/>
</dbReference>
<name>A0A8B4IF41_PSEFL</name>
<dbReference type="InterPro" id="IPR036412">
    <property type="entry name" value="HAD-like_sf"/>
</dbReference>
<dbReference type="InterPro" id="IPR023198">
    <property type="entry name" value="PGP-like_dom2"/>
</dbReference>
<evidence type="ECO:0000313" key="3">
    <source>
        <dbReference type="Proteomes" id="UP000248640"/>
    </source>
</evidence>
<reference evidence="2 3" key="1">
    <citation type="submission" date="2018-06" db="EMBL/GenBank/DDBJ databases">
        <authorList>
            <consortium name="Pathogen Informatics"/>
            <person name="Doyle S."/>
        </authorList>
    </citation>
    <scope>NUCLEOTIDE SEQUENCE [LARGE SCALE GENOMIC DNA]</scope>
    <source>
        <strain evidence="2 3">NCTC10038</strain>
    </source>
</reference>
<dbReference type="AlphaFoldDB" id="A0A8B4IF41"/>
<dbReference type="GO" id="GO:0016787">
    <property type="term" value="F:hydrolase activity"/>
    <property type="evidence" value="ECO:0007669"/>
    <property type="project" value="UniProtKB-KW"/>
</dbReference>
<dbReference type="Gene3D" id="3.40.50.1000">
    <property type="entry name" value="HAD superfamily/HAD-like"/>
    <property type="match status" value="1"/>
</dbReference>
<dbReference type="RefSeq" id="WP_053258788.1">
    <property type="nucleotide sequence ID" value="NZ_CBCRXZ010000004.1"/>
</dbReference>
<dbReference type="Gene3D" id="1.10.150.240">
    <property type="entry name" value="Putative phosphatase, domain 2"/>
    <property type="match status" value="1"/>
</dbReference>
<dbReference type="Proteomes" id="UP000248640">
    <property type="component" value="Chromosome 1"/>
</dbReference>
<protein>
    <submittedName>
        <fullName evidence="2">Haloacid dehalogenase-like family hydrolase</fullName>
    </submittedName>
</protein>
<proteinExistence type="predicted"/>
<organism evidence="2 3">
    <name type="scientific">Pseudomonas fluorescens</name>
    <dbReference type="NCBI Taxonomy" id="294"/>
    <lineage>
        <taxon>Bacteria</taxon>
        <taxon>Pseudomonadati</taxon>
        <taxon>Pseudomonadota</taxon>
        <taxon>Gammaproteobacteria</taxon>
        <taxon>Pseudomonadales</taxon>
        <taxon>Pseudomonadaceae</taxon>
        <taxon>Pseudomonas</taxon>
    </lineage>
</organism>
<dbReference type="InterPro" id="IPR023214">
    <property type="entry name" value="HAD_sf"/>
</dbReference>